<gene>
    <name evidence="1" type="ORF">M011DRAFT_472923</name>
</gene>
<keyword evidence="2" id="KW-1185">Reference proteome</keyword>
<evidence type="ECO:0000313" key="2">
    <source>
        <dbReference type="Proteomes" id="UP000799440"/>
    </source>
</evidence>
<protein>
    <submittedName>
        <fullName evidence="1">Uncharacterized protein</fullName>
    </submittedName>
</protein>
<organism evidence="1 2">
    <name type="scientific">Sporormia fimetaria CBS 119925</name>
    <dbReference type="NCBI Taxonomy" id="1340428"/>
    <lineage>
        <taxon>Eukaryota</taxon>
        <taxon>Fungi</taxon>
        <taxon>Dikarya</taxon>
        <taxon>Ascomycota</taxon>
        <taxon>Pezizomycotina</taxon>
        <taxon>Dothideomycetes</taxon>
        <taxon>Pleosporomycetidae</taxon>
        <taxon>Pleosporales</taxon>
        <taxon>Sporormiaceae</taxon>
        <taxon>Sporormia</taxon>
    </lineage>
</organism>
<sequence>MAQLPLPPQDEWHYPHCMLCGGGIDKESVKTYGALRTLPNQECLIHHEPVFEDGWIQVRSFRSSKFRSIGSLPGLYLIHWGCMKMIRTAAGIDQPTISLLALVSILGPTAPTHTPVKRLTKLDGDILLTIFDPHRPSLQSRPSPLQERLNKVAPEILSMILSYCEAEYALAMIVGLPQSYLTDVLRDDIARQRVVVGVQATRLLHEQPHCELYTEKILKMSSRMTAIFVMLGGETFLQDLREEIGTITRYKRV</sequence>
<evidence type="ECO:0000313" key="1">
    <source>
        <dbReference type="EMBL" id="KAF2741630.1"/>
    </source>
</evidence>
<dbReference type="EMBL" id="MU006646">
    <property type="protein sequence ID" value="KAF2741630.1"/>
    <property type="molecule type" value="Genomic_DNA"/>
</dbReference>
<feature type="non-terminal residue" evidence="1">
    <location>
        <position position="253"/>
    </location>
</feature>
<proteinExistence type="predicted"/>
<dbReference type="AlphaFoldDB" id="A0A6A6UW51"/>
<dbReference type="OrthoDB" id="3939776at2759"/>
<name>A0A6A6UW51_9PLEO</name>
<accession>A0A6A6UW51</accession>
<dbReference type="Proteomes" id="UP000799440">
    <property type="component" value="Unassembled WGS sequence"/>
</dbReference>
<reference evidence="1" key="1">
    <citation type="journal article" date="2020" name="Stud. Mycol.">
        <title>101 Dothideomycetes genomes: a test case for predicting lifestyles and emergence of pathogens.</title>
        <authorList>
            <person name="Haridas S."/>
            <person name="Albert R."/>
            <person name="Binder M."/>
            <person name="Bloem J."/>
            <person name="Labutti K."/>
            <person name="Salamov A."/>
            <person name="Andreopoulos B."/>
            <person name="Baker S."/>
            <person name="Barry K."/>
            <person name="Bills G."/>
            <person name="Bluhm B."/>
            <person name="Cannon C."/>
            <person name="Castanera R."/>
            <person name="Culley D."/>
            <person name="Daum C."/>
            <person name="Ezra D."/>
            <person name="Gonzalez J."/>
            <person name="Henrissat B."/>
            <person name="Kuo A."/>
            <person name="Liang C."/>
            <person name="Lipzen A."/>
            <person name="Lutzoni F."/>
            <person name="Magnuson J."/>
            <person name="Mondo S."/>
            <person name="Nolan M."/>
            <person name="Ohm R."/>
            <person name="Pangilinan J."/>
            <person name="Park H.-J."/>
            <person name="Ramirez L."/>
            <person name="Alfaro M."/>
            <person name="Sun H."/>
            <person name="Tritt A."/>
            <person name="Yoshinaga Y."/>
            <person name="Zwiers L.-H."/>
            <person name="Turgeon B."/>
            <person name="Goodwin S."/>
            <person name="Spatafora J."/>
            <person name="Crous P."/>
            <person name="Grigoriev I."/>
        </authorList>
    </citation>
    <scope>NUCLEOTIDE SEQUENCE</scope>
    <source>
        <strain evidence="1">CBS 119925</strain>
    </source>
</reference>